<sequence>MAQDDESKKSSRREGLVARASPSSFLLALLCCLVTALRRHVSRDFGGSVPRWFISCRNAGPFPERILPTRSEGLRIAAVPVQCLCRGDTQIAVLEDKKKRYMLGLSTITYNTTDNIFPEHVALEPPHRNLVLGSPSNKHSQVEAGRWCRSNNNIKLKSILDEGAANLCKHVTACRVTRSKSNRRWNVIRQFSRHKPRDRRRRADDDDGIGGPCNDEFSTKLDLEFKSTFELIKTQTL</sequence>
<evidence type="ECO:0000256" key="1">
    <source>
        <dbReference type="SAM" id="Phobius"/>
    </source>
</evidence>
<keyword evidence="3" id="KW-1185">Reference proteome</keyword>
<keyword evidence="1" id="KW-0472">Membrane</keyword>
<dbReference type="AlphaFoldDB" id="A0A834PGS1"/>
<organism evidence="2 3">
    <name type="scientific">Vespula pensylvanica</name>
    <name type="common">Western yellow jacket</name>
    <name type="synonym">Wasp</name>
    <dbReference type="NCBI Taxonomy" id="30213"/>
    <lineage>
        <taxon>Eukaryota</taxon>
        <taxon>Metazoa</taxon>
        <taxon>Ecdysozoa</taxon>
        <taxon>Arthropoda</taxon>
        <taxon>Hexapoda</taxon>
        <taxon>Insecta</taxon>
        <taxon>Pterygota</taxon>
        <taxon>Neoptera</taxon>
        <taxon>Endopterygota</taxon>
        <taxon>Hymenoptera</taxon>
        <taxon>Apocrita</taxon>
        <taxon>Aculeata</taxon>
        <taxon>Vespoidea</taxon>
        <taxon>Vespidae</taxon>
        <taxon>Vespinae</taxon>
        <taxon>Vespula</taxon>
    </lineage>
</organism>
<name>A0A834PGS1_VESPE</name>
<dbReference type="EMBL" id="JACSDY010000001">
    <property type="protein sequence ID" value="KAF7439513.1"/>
    <property type="molecule type" value="Genomic_DNA"/>
</dbReference>
<protein>
    <submittedName>
        <fullName evidence="2">Uncharacterized protein</fullName>
    </submittedName>
</protein>
<accession>A0A834PGS1</accession>
<proteinExistence type="predicted"/>
<keyword evidence="1" id="KW-0812">Transmembrane</keyword>
<gene>
    <name evidence="2" type="ORF">H0235_001904</name>
</gene>
<comment type="caution">
    <text evidence="2">The sequence shown here is derived from an EMBL/GenBank/DDBJ whole genome shotgun (WGS) entry which is preliminary data.</text>
</comment>
<dbReference type="Proteomes" id="UP000600918">
    <property type="component" value="Unassembled WGS sequence"/>
</dbReference>
<evidence type="ECO:0000313" key="2">
    <source>
        <dbReference type="EMBL" id="KAF7439513.1"/>
    </source>
</evidence>
<keyword evidence="1" id="KW-1133">Transmembrane helix</keyword>
<reference evidence="2" key="1">
    <citation type="journal article" date="2020" name="G3 (Bethesda)">
        <title>High-Quality Assemblies for Three Invasive Social Wasps from the &lt;i&gt;Vespula&lt;/i&gt; Genus.</title>
        <authorList>
            <person name="Harrop T.W.R."/>
            <person name="Guhlin J."/>
            <person name="McLaughlin G.M."/>
            <person name="Permina E."/>
            <person name="Stockwell P."/>
            <person name="Gilligan J."/>
            <person name="Le Lec M.F."/>
            <person name="Gruber M.A.M."/>
            <person name="Quinn O."/>
            <person name="Lovegrove M."/>
            <person name="Duncan E.J."/>
            <person name="Remnant E.J."/>
            <person name="Van Eeckhoven J."/>
            <person name="Graham B."/>
            <person name="Knapp R.A."/>
            <person name="Langford K.W."/>
            <person name="Kronenberg Z."/>
            <person name="Press M.O."/>
            <person name="Eacker S.M."/>
            <person name="Wilson-Rankin E.E."/>
            <person name="Purcell J."/>
            <person name="Lester P.J."/>
            <person name="Dearden P.K."/>
        </authorList>
    </citation>
    <scope>NUCLEOTIDE SEQUENCE</scope>
    <source>
        <strain evidence="2">Volc-1</strain>
    </source>
</reference>
<evidence type="ECO:0000313" key="3">
    <source>
        <dbReference type="Proteomes" id="UP000600918"/>
    </source>
</evidence>
<feature type="transmembrane region" description="Helical" evidence="1">
    <location>
        <begin position="20"/>
        <end position="37"/>
    </location>
</feature>